<name>A0A4R9M532_9LEPT</name>
<evidence type="ECO:0000256" key="1">
    <source>
        <dbReference type="SAM" id="MobiDB-lite"/>
    </source>
</evidence>
<feature type="region of interest" description="Disordered" evidence="1">
    <location>
        <begin position="1"/>
        <end position="21"/>
    </location>
</feature>
<dbReference type="RefSeq" id="WP_135758852.1">
    <property type="nucleotide sequence ID" value="NZ_RQHW01000007.1"/>
</dbReference>
<accession>A0A4R9M532</accession>
<organism evidence="2 3">
    <name type="scientific">Leptospira idonii</name>
    <dbReference type="NCBI Taxonomy" id="1193500"/>
    <lineage>
        <taxon>Bacteria</taxon>
        <taxon>Pseudomonadati</taxon>
        <taxon>Spirochaetota</taxon>
        <taxon>Spirochaetia</taxon>
        <taxon>Leptospirales</taxon>
        <taxon>Leptospiraceae</taxon>
        <taxon>Leptospira</taxon>
    </lineage>
</organism>
<gene>
    <name evidence="2" type="ORF">EHS15_01910</name>
</gene>
<sequence length="447" mass="48270">MSTIPFTNTTSEGQIPEHNPDGSGDYFLITDYNNDKDYFHAKICEAIKSLSGNSTDNLQILYGGIITDAGSGKINISKGAAIGRDGEGNYRLIIIPNLTNVSLPAGWNDERQIWIIGIYKTKLNSPSRFHFNGTEYQYQLLDSYVGDGDTNNLFVNVDPENSVITWGSFRMNGTTFTKEEDRSTDIANKFIGLRDTPSAYSGNGSSIVAVKSDASGLEFIKWGQIPMGCPFPFDDTFPNIPSLPDNFTECDGSIVTDTDSVFKDYRTRNLNGATLSNLSVSNINNTNKSFELSSYNITAINVGDTVVGTGATLPSDCVIASISGNTITLGRLSGTWNGTTYSAISENISTLTSVTVTGSVRMIEGGSGGGSFWDTMFKHRHDYSYSGWLSTIAHDGGGALAGGPPYSVYGASLSILDPISSSPTITPRVSSSTKTKIRRMKYYIRTS</sequence>
<evidence type="ECO:0000313" key="3">
    <source>
        <dbReference type="Proteomes" id="UP000298058"/>
    </source>
</evidence>
<keyword evidence="3" id="KW-1185">Reference proteome</keyword>
<dbReference type="AlphaFoldDB" id="A0A4R9M532"/>
<proteinExistence type="predicted"/>
<reference evidence="2" key="1">
    <citation type="journal article" date="2019" name="PLoS Negl. Trop. Dis.">
        <title>Revisiting the worldwide diversity of Leptospira species in the environment.</title>
        <authorList>
            <person name="Vincent A.T."/>
            <person name="Schiettekatte O."/>
            <person name="Bourhy P."/>
            <person name="Veyrier F.J."/>
            <person name="Picardeau M."/>
        </authorList>
    </citation>
    <scope>NUCLEOTIDE SEQUENCE [LARGE SCALE GENOMIC DNA]</scope>
    <source>
        <strain evidence="2">201300427</strain>
    </source>
</reference>
<evidence type="ECO:0000313" key="2">
    <source>
        <dbReference type="EMBL" id="TGN20817.1"/>
    </source>
</evidence>
<dbReference type="EMBL" id="RQHW01000007">
    <property type="protein sequence ID" value="TGN20817.1"/>
    <property type="molecule type" value="Genomic_DNA"/>
</dbReference>
<dbReference type="Proteomes" id="UP000298058">
    <property type="component" value="Unassembled WGS sequence"/>
</dbReference>
<feature type="compositionally biased region" description="Polar residues" evidence="1">
    <location>
        <begin position="1"/>
        <end position="13"/>
    </location>
</feature>
<comment type="caution">
    <text evidence="2">The sequence shown here is derived from an EMBL/GenBank/DDBJ whole genome shotgun (WGS) entry which is preliminary data.</text>
</comment>
<protein>
    <submittedName>
        <fullName evidence="2">Uncharacterized protein</fullName>
    </submittedName>
</protein>